<sequence>MRGIFISLEQFQSACSSTSLPDHSVGSAIRDFTSPKQGFVKNTRAQQLEGKSGRCSIHTERNAASQLGEQHLAEDLDPFLPASDKLPGSSSRICSQGHVMHV</sequence>
<evidence type="ECO:0000313" key="3">
    <source>
        <dbReference type="Proteomes" id="UP000050525"/>
    </source>
</evidence>
<dbReference type="EMBL" id="AKHW03000257">
    <property type="protein sequence ID" value="KYO48148.1"/>
    <property type="molecule type" value="Genomic_DNA"/>
</dbReference>
<proteinExistence type="predicted"/>
<accession>A0A151PGL9</accession>
<comment type="caution">
    <text evidence="2">The sequence shown here is derived from an EMBL/GenBank/DDBJ whole genome shotgun (WGS) entry which is preliminary data.</text>
</comment>
<reference evidence="2 3" key="1">
    <citation type="journal article" date="2012" name="Genome Biol.">
        <title>Sequencing three crocodilian genomes to illuminate the evolution of archosaurs and amniotes.</title>
        <authorList>
            <person name="St John J.A."/>
            <person name="Braun E.L."/>
            <person name="Isberg S.R."/>
            <person name="Miles L.G."/>
            <person name="Chong A.Y."/>
            <person name="Gongora J."/>
            <person name="Dalzell P."/>
            <person name="Moran C."/>
            <person name="Bed'hom B."/>
            <person name="Abzhanov A."/>
            <person name="Burgess S.C."/>
            <person name="Cooksey A.M."/>
            <person name="Castoe T.A."/>
            <person name="Crawford N.G."/>
            <person name="Densmore L.D."/>
            <person name="Drew J.C."/>
            <person name="Edwards S.V."/>
            <person name="Faircloth B.C."/>
            <person name="Fujita M.K."/>
            <person name="Greenwold M.J."/>
            <person name="Hoffmann F.G."/>
            <person name="Howard J.M."/>
            <person name="Iguchi T."/>
            <person name="Janes D.E."/>
            <person name="Khan S.Y."/>
            <person name="Kohno S."/>
            <person name="de Koning A.J."/>
            <person name="Lance S.L."/>
            <person name="McCarthy F.M."/>
            <person name="McCormack J.E."/>
            <person name="Merchant M.E."/>
            <person name="Peterson D.G."/>
            <person name="Pollock D.D."/>
            <person name="Pourmand N."/>
            <person name="Raney B.J."/>
            <person name="Roessler K.A."/>
            <person name="Sanford J.R."/>
            <person name="Sawyer R.H."/>
            <person name="Schmidt C.J."/>
            <person name="Triplett E.W."/>
            <person name="Tuberville T.D."/>
            <person name="Venegas-Anaya M."/>
            <person name="Howard J.T."/>
            <person name="Jarvis E.D."/>
            <person name="Guillette L.J.Jr."/>
            <person name="Glenn T.C."/>
            <person name="Green R.E."/>
            <person name="Ray D.A."/>
        </authorList>
    </citation>
    <scope>NUCLEOTIDE SEQUENCE [LARGE SCALE GENOMIC DNA]</scope>
    <source>
        <strain evidence="2">KSC_2009_1</strain>
    </source>
</reference>
<feature type="region of interest" description="Disordered" evidence="1">
    <location>
        <begin position="78"/>
        <end position="102"/>
    </location>
</feature>
<evidence type="ECO:0000256" key="1">
    <source>
        <dbReference type="SAM" id="MobiDB-lite"/>
    </source>
</evidence>
<dbReference type="Proteomes" id="UP000050525">
    <property type="component" value="Unassembled WGS sequence"/>
</dbReference>
<keyword evidence="3" id="KW-1185">Reference proteome</keyword>
<name>A0A151PGL9_ALLMI</name>
<protein>
    <submittedName>
        <fullName evidence="2">Uncharacterized protein</fullName>
    </submittedName>
</protein>
<gene>
    <name evidence="2" type="ORF">Y1Q_0001951</name>
</gene>
<dbReference type="AlphaFoldDB" id="A0A151PGL9"/>
<organism evidence="2 3">
    <name type="scientific">Alligator mississippiensis</name>
    <name type="common">American alligator</name>
    <dbReference type="NCBI Taxonomy" id="8496"/>
    <lineage>
        <taxon>Eukaryota</taxon>
        <taxon>Metazoa</taxon>
        <taxon>Chordata</taxon>
        <taxon>Craniata</taxon>
        <taxon>Vertebrata</taxon>
        <taxon>Euteleostomi</taxon>
        <taxon>Archelosauria</taxon>
        <taxon>Archosauria</taxon>
        <taxon>Crocodylia</taxon>
        <taxon>Alligatoridae</taxon>
        <taxon>Alligatorinae</taxon>
        <taxon>Alligator</taxon>
    </lineage>
</organism>
<evidence type="ECO:0000313" key="2">
    <source>
        <dbReference type="EMBL" id="KYO48148.1"/>
    </source>
</evidence>